<name>A0A8S2ZU54_9BILA</name>
<evidence type="ECO:0000313" key="4">
    <source>
        <dbReference type="EMBL" id="CAF4792826.1"/>
    </source>
</evidence>
<feature type="domain" description="Piwi" evidence="1">
    <location>
        <begin position="1"/>
        <end position="38"/>
    </location>
</feature>
<sequence length="38" mass="4529">MARQGTVAPTHFNVIWDRTGLKVDHMQRLTQKLCHLYY</sequence>
<dbReference type="EMBL" id="CAJOBH010108196">
    <property type="protein sequence ID" value="CAF4648037.1"/>
    <property type="molecule type" value="Genomic_DNA"/>
</dbReference>
<dbReference type="InterPro" id="IPR012337">
    <property type="entry name" value="RNaseH-like_sf"/>
</dbReference>
<dbReference type="SUPFAM" id="SSF53098">
    <property type="entry name" value="Ribonuclease H-like"/>
    <property type="match status" value="1"/>
</dbReference>
<dbReference type="Proteomes" id="UP000681967">
    <property type="component" value="Unassembled WGS sequence"/>
</dbReference>
<dbReference type="Proteomes" id="UP000681720">
    <property type="component" value="Unassembled WGS sequence"/>
</dbReference>
<evidence type="ECO:0000313" key="5">
    <source>
        <dbReference type="Proteomes" id="UP000681967"/>
    </source>
</evidence>
<dbReference type="Pfam" id="PF02171">
    <property type="entry name" value="Piwi"/>
    <property type="match status" value="1"/>
</dbReference>
<dbReference type="PROSITE" id="PS50822">
    <property type="entry name" value="PIWI"/>
    <property type="match status" value="1"/>
</dbReference>
<dbReference type="AlphaFoldDB" id="A0A8S2ZU54"/>
<reference evidence="3" key="1">
    <citation type="submission" date="2021-02" db="EMBL/GenBank/DDBJ databases">
        <authorList>
            <person name="Nowell W R."/>
        </authorList>
    </citation>
    <scope>NUCLEOTIDE SEQUENCE</scope>
</reference>
<protein>
    <recommendedName>
        <fullName evidence="1">Piwi domain-containing protein</fullName>
    </recommendedName>
</protein>
<evidence type="ECO:0000313" key="2">
    <source>
        <dbReference type="EMBL" id="CAF4474071.1"/>
    </source>
</evidence>
<proteinExistence type="predicted"/>
<dbReference type="GO" id="GO:0003676">
    <property type="term" value="F:nucleic acid binding"/>
    <property type="evidence" value="ECO:0007669"/>
    <property type="project" value="InterPro"/>
</dbReference>
<evidence type="ECO:0000313" key="3">
    <source>
        <dbReference type="EMBL" id="CAF4648037.1"/>
    </source>
</evidence>
<gene>
    <name evidence="2" type="ORF">BYL167_LOCUS34807</name>
    <name evidence="3" type="ORF">BYL167_LOCUS42047</name>
    <name evidence="4" type="ORF">GIL414_LOCUS46823</name>
</gene>
<dbReference type="EMBL" id="CAJOBH010071488">
    <property type="protein sequence ID" value="CAF4474071.1"/>
    <property type="molecule type" value="Genomic_DNA"/>
</dbReference>
<accession>A0A8S2ZU54</accession>
<evidence type="ECO:0000259" key="1">
    <source>
        <dbReference type="PROSITE" id="PS50822"/>
    </source>
</evidence>
<dbReference type="Gene3D" id="3.30.420.10">
    <property type="entry name" value="Ribonuclease H-like superfamily/Ribonuclease H"/>
    <property type="match status" value="1"/>
</dbReference>
<dbReference type="InterPro" id="IPR003165">
    <property type="entry name" value="Piwi"/>
</dbReference>
<organism evidence="3 5">
    <name type="scientific">Rotaria magnacalcarata</name>
    <dbReference type="NCBI Taxonomy" id="392030"/>
    <lineage>
        <taxon>Eukaryota</taxon>
        <taxon>Metazoa</taxon>
        <taxon>Spiralia</taxon>
        <taxon>Gnathifera</taxon>
        <taxon>Rotifera</taxon>
        <taxon>Eurotatoria</taxon>
        <taxon>Bdelloidea</taxon>
        <taxon>Philodinida</taxon>
        <taxon>Philodinidae</taxon>
        <taxon>Rotaria</taxon>
    </lineage>
</organism>
<comment type="caution">
    <text evidence="3">The sequence shown here is derived from an EMBL/GenBank/DDBJ whole genome shotgun (WGS) entry which is preliminary data.</text>
</comment>
<dbReference type="InterPro" id="IPR036397">
    <property type="entry name" value="RNaseH_sf"/>
</dbReference>
<feature type="non-terminal residue" evidence="3">
    <location>
        <position position="1"/>
    </location>
</feature>
<dbReference type="EMBL" id="CAJOBJ010148030">
    <property type="protein sequence ID" value="CAF4792826.1"/>
    <property type="molecule type" value="Genomic_DNA"/>
</dbReference>